<dbReference type="AlphaFoldDB" id="A0A7H0LP33"/>
<sequence>MSFGWDEAVAFALSLPGVAIGVGAKGSTSPQIRRQQLISQGRAPGTFVLRATREEIEVLKETDPDCFWQTPQYEGWPTVLVRTDAADPERLKTLIERAWWDRATGAQRAERGGDRP</sequence>
<evidence type="ECO:0000313" key="2">
    <source>
        <dbReference type="Proteomes" id="UP000516148"/>
    </source>
</evidence>
<evidence type="ECO:0008006" key="3">
    <source>
        <dbReference type="Google" id="ProtNLM"/>
    </source>
</evidence>
<name>A0A7H0LP33_9SPHN</name>
<dbReference type="EMBL" id="CP061038">
    <property type="protein sequence ID" value="QNQ11436.1"/>
    <property type="molecule type" value="Genomic_DNA"/>
</dbReference>
<dbReference type="KEGG" id="spap:H3Z74_10020"/>
<accession>A0A7H0LP33</accession>
<dbReference type="RefSeq" id="WP_187763717.1">
    <property type="nucleotide sequence ID" value="NZ_CP061038.1"/>
</dbReference>
<organism evidence="1 2">
    <name type="scientific">Sphingomonas alpina</name>
    <dbReference type="NCBI Taxonomy" id="653931"/>
    <lineage>
        <taxon>Bacteria</taxon>
        <taxon>Pseudomonadati</taxon>
        <taxon>Pseudomonadota</taxon>
        <taxon>Alphaproteobacteria</taxon>
        <taxon>Sphingomonadales</taxon>
        <taxon>Sphingomonadaceae</taxon>
        <taxon>Sphingomonas</taxon>
    </lineage>
</organism>
<keyword evidence="2" id="KW-1185">Reference proteome</keyword>
<dbReference type="Proteomes" id="UP000516148">
    <property type="component" value="Chromosome"/>
</dbReference>
<reference evidence="1 2" key="1">
    <citation type="submission" date="2020-09" db="EMBL/GenBank/DDBJ databases">
        <title>Sphingomonas sp., a new species isolated from pork steak.</title>
        <authorList>
            <person name="Heidler von Heilborn D."/>
        </authorList>
    </citation>
    <scope>NUCLEOTIDE SEQUENCE [LARGE SCALE GENOMIC DNA]</scope>
    <source>
        <strain evidence="2">S8-3T</strain>
    </source>
</reference>
<proteinExistence type="predicted"/>
<evidence type="ECO:0000313" key="1">
    <source>
        <dbReference type="EMBL" id="QNQ11436.1"/>
    </source>
</evidence>
<gene>
    <name evidence="1" type="ORF">H3Z74_10020</name>
</gene>
<protein>
    <recommendedName>
        <fullName evidence="3">MmcQ/YjbR family DNA-binding protein</fullName>
    </recommendedName>
</protein>